<evidence type="ECO:0000313" key="9">
    <source>
        <dbReference type="Proteomes" id="UP000623172"/>
    </source>
</evidence>
<dbReference type="InterPro" id="IPR022880">
    <property type="entry name" value="DNApol_IV"/>
</dbReference>
<comment type="function">
    <text evidence="6">Poorly processive, error-prone DNA polymerase involved in untargeted mutagenesis. Copies undamaged DNA at stalled replication forks, which arise in vivo from mismatched or misaligned primer ends. These misaligned primers can be extended by PolIV. Exhibits no 3'-5' exonuclease (proofreading) activity. May be involved in translesional synthesis, in conjunction with the beta clamp from PolIII.</text>
</comment>
<dbReference type="AlphaFoldDB" id="A0A926D261"/>
<dbReference type="InterPro" id="IPR043502">
    <property type="entry name" value="DNA/RNA_pol_sf"/>
</dbReference>
<keyword evidence="4 6" id="KW-0227">DNA damage</keyword>
<dbReference type="Gene3D" id="1.10.150.20">
    <property type="entry name" value="5' to 3' exonuclease, C-terminal subdomain"/>
    <property type="match status" value="1"/>
</dbReference>
<dbReference type="GO" id="GO:0005829">
    <property type="term" value="C:cytosol"/>
    <property type="evidence" value="ECO:0007669"/>
    <property type="project" value="TreeGrafter"/>
</dbReference>
<dbReference type="EMBL" id="JACRSR010000001">
    <property type="protein sequence ID" value="MBC8531025.1"/>
    <property type="molecule type" value="Genomic_DNA"/>
</dbReference>
<dbReference type="SUPFAM" id="SSF56672">
    <property type="entry name" value="DNA/RNA polymerases"/>
    <property type="match status" value="1"/>
</dbReference>
<reference evidence="8" key="1">
    <citation type="submission" date="2020-08" db="EMBL/GenBank/DDBJ databases">
        <title>Genome public.</title>
        <authorList>
            <person name="Liu C."/>
            <person name="Sun Q."/>
        </authorList>
    </citation>
    <scope>NUCLEOTIDE SEQUENCE</scope>
    <source>
        <strain evidence="8">NSJ-53</strain>
    </source>
</reference>
<dbReference type="Gene3D" id="3.40.1170.60">
    <property type="match status" value="1"/>
</dbReference>
<dbReference type="GO" id="GO:0009432">
    <property type="term" value="P:SOS response"/>
    <property type="evidence" value="ECO:0007669"/>
    <property type="project" value="TreeGrafter"/>
</dbReference>
<comment type="subunit">
    <text evidence="6">Monomer.</text>
</comment>
<comment type="cofactor">
    <cofactor evidence="6">
        <name>Mg(2+)</name>
        <dbReference type="ChEBI" id="CHEBI:18420"/>
    </cofactor>
    <text evidence="6">Binds 2 magnesium ions per subunit.</text>
</comment>
<feature type="binding site" evidence="6">
    <location>
        <position position="105"/>
    </location>
    <ligand>
        <name>Mg(2+)</name>
        <dbReference type="ChEBI" id="CHEBI:18420"/>
    </ligand>
</feature>
<keyword evidence="6" id="KW-0479">Metal-binding</keyword>
<keyword evidence="3 6" id="KW-0548">Nucleotidyltransferase</keyword>
<feature type="active site" evidence="6">
    <location>
        <position position="106"/>
    </location>
</feature>
<dbReference type="GO" id="GO:0000287">
    <property type="term" value="F:magnesium ion binding"/>
    <property type="evidence" value="ECO:0007669"/>
    <property type="project" value="UniProtKB-UniRule"/>
</dbReference>
<dbReference type="GO" id="GO:0003887">
    <property type="term" value="F:DNA-directed DNA polymerase activity"/>
    <property type="evidence" value="ECO:0007669"/>
    <property type="project" value="UniProtKB-UniRule"/>
</dbReference>
<dbReference type="PANTHER" id="PTHR11076:SF35">
    <property type="entry name" value="DNA REPAIR PROTEIN HOMOLOG YOBH"/>
    <property type="match status" value="1"/>
</dbReference>
<dbReference type="Gene3D" id="3.30.1490.100">
    <property type="entry name" value="DNA polymerase, Y-family, little finger domain"/>
    <property type="match status" value="1"/>
</dbReference>
<dbReference type="GO" id="GO:0003684">
    <property type="term" value="F:damaged DNA binding"/>
    <property type="evidence" value="ECO:0007669"/>
    <property type="project" value="InterPro"/>
</dbReference>
<evidence type="ECO:0000313" key="8">
    <source>
        <dbReference type="EMBL" id="MBC8531025.1"/>
    </source>
</evidence>
<feature type="site" description="Substrate discrimination" evidence="6">
    <location>
        <position position="14"/>
    </location>
</feature>
<accession>A0A926D261</accession>
<organism evidence="8 9">
    <name type="scientific">Gehongia tenuis</name>
    <dbReference type="NCBI Taxonomy" id="2763655"/>
    <lineage>
        <taxon>Bacteria</taxon>
        <taxon>Bacillati</taxon>
        <taxon>Bacillota</taxon>
        <taxon>Clostridia</taxon>
        <taxon>Christensenellales</taxon>
        <taxon>Christensenellaceae</taxon>
        <taxon>Gehongia</taxon>
    </lineage>
</organism>
<name>A0A926D261_9FIRM</name>
<evidence type="ECO:0000259" key="7">
    <source>
        <dbReference type="PROSITE" id="PS50173"/>
    </source>
</evidence>
<feature type="binding site" evidence="6">
    <location>
        <position position="9"/>
    </location>
    <ligand>
        <name>Mg(2+)</name>
        <dbReference type="ChEBI" id="CHEBI:18420"/>
    </ligand>
</feature>
<dbReference type="PANTHER" id="PTHR11076">
    <property type="entry name" value="DNA REPAIR POLYMERASE UMUC / TRANSFERASE FAMILY MEMBER"/>
    <property type="match status" value="1"/>
</dbReference>
<dbReference type="GO" id="GO:0006281">
    <property type="term" value="P:DNA repair"/>
    <property type="evidence" value="ECO:0007669"/>
    <property type="project" value="UniProtKB-UniRule"/>
</dbReference>
<keyword evidence="6" id="KW-0460">Magnesium</keyword>
<comment type="similarity">
    <text evidence="1 6">Belongs to the DNA polymerase type-Y family.</text>
</comment>
<evidence type="ECO:0000256" key="4">
    <source>
        <dbReference type="ARBA" id="ARBA00022763"/>
    </source>
</evidence>
<proteinExistence type="inferred from homology"/>
<evidence type="ECO:0000256" key="6">
    <source>
        <dbReference type="HAMAP-Rule" id="MF_01113"/>
    </source>
</evidence>
<dbReference type="InterPro" id="IPR001126">
    <property type="entry name" value="UmuC"/>
</dbReference>
<dbReference type="InterPro" id="IPR050116">
    <property type="entry name" value="DNA_polymerase-Y"/>
</dbReference>
<dbReference type="GO" id="GO:0006261">
    <property type="term" value="P:DNA-templated DNA replication"/>
    <property type="evidence" value="ECO:0007669"/>
    <property type="project" value="UniProtKB-UniRule"/>
</dbReference>
<keyword evidence="5 6" id="KW-0239">DNA-directed DNA polymerase</keyword>
<dbReference type="Pfam" id="PF00817">
    <property type="entry name" value="IMS"/>
    <property type="match status" value="1"/>
</dbReference>
<feature type="domain" description="UmuC" evidence="7">
    <location>
        <begin position="5"/>
        <end position="187"/>
    </location>
</feature>
<evidence type="ECO:0000256" key="3">
    <source>
        <dbReference type="ARBA" id="ARBA00022695"/>
    </source>
</evidence>
<dbReference type="Proteomes" id="UP000623172">
    <property type="component" value="Unassembled WGS sequence"/>
</dbReference>
<dbReference type="EC" id="2.7.7.7" evidence="6"/>
<protein>
    <recommendedName>
        <fullName evidence="6">DNA polymerase IV</fullName>
        <shortName evidence="6">Pol IV</shortName>
        <ecNumber evidence="6">2.7.7.7</ecNumber>
    </recommendedName>
</protein>
<keyword evidence="2 6" id="KW-0515">Mutator protein</keyword>
<evidence type="ECO:0000256" key="2">
    <source>
        <dbReference type="ARBA" id="ARBA00022457"/>
    </source>
</evidence>
<comment type="subcellular location">
    <subcellularLocation>
        <location evidence="6">Cytoplasm</location>
    </subcellularLocation>
</comment>
<dbReference type="InterPro" id="IPR036775">
    <property type="entry name" value="DNA_pol_Y-fam_lit_finger_sf"/>
</dbReference>
<dbReference type="GO" id="GO:0042276">
    <property type="term" value="P:error-prone translesion synthesis"/>
    <property type="evidence" value="ECO:0007669"/>
    <property type="project" value="TreeGrafter"/>
</dbReference>
<dbReference type="InterPro" id="IPR043128">
    <property type="entry name" value="Rev_trsase/Diguanyl_cyclase"/>
</dbReference>
<keyword evidence="6" id="KW-0963">Cytoplasm</keyword>
<sequence>MDRIILHCDLNAFYASVECLYRPDVAHLPVAVGGDEQMRHGIVLAKNEKAKAFGIATGEPLWKAREKCPGLVILPPHSRRYLHFSQLARNIYQRYTNRIEPFGIDEAWLDITEKGMDMAAGRHVADDIRGAVQRELGVTVSVGVSFNKVFAKLGSDFKKPNGTTVIARPDVSRLVWPLPGERLLFVGRSAKNVLHKVGLFTIRDIAHASPRVLKGCLGKAGENLWRYANGLDDSPVAMVDETDPIKGLGNSITTARNLTRQEEIRFVFAHLAQSVSKRLRKQGLVGSTLQIYVRFSDLSHLEHQGQLPAPTQLEDDLTREAWRLFQGVRVQKPIRALGIRLTQLQSVEEAAQLSLLWNEKKRQQTAQLEQCLDQIHRRFGPESVRKAPGLDENLVSLVRSTGVASLPGRPHAF</sequence>
<keyword evidence="6" id="KW-0235">DNA replication</keyword>
<keyword evidence="6" id="KW-0234">DNA repair</keyword>
<gene>
    <name evidence="6" type="primary">dinB</name>
    <name evidence="8" type="ORF">H8696_04095</name>
</gene>
<dbReference type="HAMAP" id="MF_01113">
    <property type="entry name" value="DNApol_IV"/>
    <property type="match status" value="1"/>
</dbReference>
<evidence type="ECO:0000256" key="5">
    <source>
        <dbReference type="ARBA" id="ARBA00022932"/>
    </source>
</evidence>
<keyword evidence="6" id="KW-0808">Transferase</keyword>
<evidence type="ECO:0000256" key="1">
    <source>
        <dbReference type="ARBA" id="ARBA00010945"/>
    </source>
</evidence>
<comment type="catalytic activity">
    <reaction evidence="6">
        <text>DNA(n) + a 2'-deoxyribonucleoside 5'-triphosphate = DNA(n+1) + diphosphate</text>
        <dbReference type="Rhea" id="RHEA:22508"/>
        <dbReference type="Rhea" id="RHEA-COMP:17339"/>
        <dbReference type="Rhea" id="RHEA-COMP:17340"/>
        <dbReference type="ChEBI" id="CHEBI:33019"/>
        <dbReference type="ChEBI" id="CHEBI:61560"/>
        <dbReference type="ChEBI" id="CHEBI:173112"/>
        <dbReference type="EC" id="2.7.7.7"/>
    </reaction>
</comment>
<dbReference type="Gene3D" id="3.30.70.270">
    <property type="match status" value="1"/>
</dbReference>
<dbReference type="Pfam" id="PF11799">
    <property type="entry name" value="IMS_C"/>
    <property type="match status" value="1"/>
</dbReference>
<dbReference type="PROSITE" id="PS50173">
    <property type="entry name" value="UMUC"/>
    <property type="match status" value="1"/>
</dbReference>
<dbReference type="SUPFAM" id="SSF100879">
    <property type="entry name" value="Lesion bypass DNA polymerase (Y-family), little finger domain"/>
    <property type="match status" value="1"/>
</dbReference>
<dbReference type="CDD" id="cd03586">
    <property type="entry name" value="PolY_Pol_IV_kappa"/>
    <property type="match status" value="1"/>
</dbReference>
<dbReference type="InterPro" id="IPR017961">
    <property type="entry name" value="DNA_pol_Y-fam_little_finger"/>
</dbReference>
<keyword evidence="9" id="KW-1185">Reference proteome</keyword>
<keyword evidence="6" id="KW-0238">DNA-binding</keyword>
<dbReference type="RefSeq" id="WP_249315090.1">
    <property type="nucleotide sequence ID" value="NZ_JACRSR010000001.1"/>
</dbReference>
<comment type="caution">
    <text evidence="8">The sequence shown here is derived from an EMBL/GenBank/DDBJ whole genome shotgun (WGS) entry which is preliminary data.</text>
</comment>